<dbReference type="Pfam" id="PF03645">
    <property type="entry name" value="Tctex-1"/>
    <property type="match status" value="1"/>
</dbReference>
<dbReference type="Gene3D" id="3.30.1140.40">
    <property type="entry name" value="Tctex-1"/>
    <property type="match status" value="1"/>
</dbReference>
<evidence type="ECO:0000256" key="1">
    <source>
        <dbReference type="ARBA" id="ARBA00005361"/>
    </source>
</evidence>
<dbReference type="AlphaFoldDB" id="A0AAV0WAD0"/>
<dbReference type="CDD" id="cd21459">
    <property type="entry name" value="DLC-like_TCTEX1D2"/>
    <property type="match status" value="1"/>
</dbReference>
<sequence length="151" mass="17776">MSEDQEITHVEDNASTDGPKHHTEESLQSLMGFRFKPRFTETINLELMKQVIHDVHLENLQGKTWDDLDPKITSTEISVSINEGVKNICKSIREDSRFKYMVQTFLSKFHSQLLSLQTRCIWDENTDRIVFENFVNSYIICSSQVIFIYYY</sequence>
<dbReference type="Proteomes" id="UP001160148">
    <property type="component" value="Unassembled WGS sequence"/>
</dbReference>
<evidence type="ECO:0000313" key="4">
    <source>
        <dbReference type="Proteomes" id="UP001160148"/>
    </source>
</evidence>
<dbReference type="EMBL" id="CARXXK010000002">
    <property type="protein sequence ID" value="CAI6352773.1"/>
    <property type="molecule type" value="Genomic_DNA"/>
</dbReference>
<comment type="similarity">
    <text evidence="1">Belongs to the dynein light chain Tctex-type family.</text>
</comment>
<reference evidence="3 4" key="1">
    <citation type="submission" date="2023-01" db="EMBL/GenBank/DDBJ databases">
        <authorList>
            <person name="Whitehead M."/>
        </authorList>
    </citation>
    <scope>NUCLEOTIDE SEQUENCE [LARGE SCALE GENOMIC DNA]</scope>
</reference>
<dbReference type="InterPro" id="IPR005334">
    <property type="entry name" value="Tctex-1-like"/>
</dbReference>
<dbReference type="InterPro" id="IPR038586">
    <property type="entry name" value="Tctex-1-like_sf"/>
</dbReference>
<evidence type="ECO:0000313" key="3">
    <source>
        <dbReference type="EMBL" id="CAI6352773.1"/>
    </source>
</evidence>
<name>A0AAV0WAD0_9HEMI</name>
<accession>A0AAV0WAD0</accession>
<organism evidence="3 4">
    <name type="scientific">Macrosiphum euphorbiae</name>
    <name type="common">potato aphid</name>
    <dbReference type="NCBI Taxonomy" id="13131"/>
    <lineage>
        <taxon>Eukaryota</taxon>
        <taxon>Metazoa</taxon>
        <taxon>Ecdysozoa</taxon>
        <taxon>Arthropoda</taxon>
        <taxon>Hexapoda</taxon>
        <taxon>Insecta</taxon>
        <taxon>Pterygota</taxon>
        <taxon>Neoptera</taxon>
        <taxon>Paraneoptera</taxon>
        <taxon>Hemiptera</taxon>
        <taxon>Sternorrhyncha</taxon>
        <taxon>Aphidomorpha</taxon>
        <taxon>Aphidoidea</taxon>
        <taxon>Aphididae</taxon>
        <taxon>Macrosiphini</taxon>
        <taxon>Macrosiphum</taxon>
    </lineage>
</organism>
<evidence type="ECO:0000256" key="2">
    <source>
        <dbReference type="SAM" id="MobiDB-lite"/>
    </source>
</evidence>
<protein>
    <submittedName>
        <fullName evidence="3">Uncharacterized protein</fullName>
    </submittedName>
</protein>
<proteinExistence type="inferred from homology"/>
<feature type="region of interest" description="Disordered" evidence="2">
    <location>
        <begin position="1"/>
        <end position="23"/>
    </location>
</feature>
<comment type="caution">
    <text evidence="3">The sequence shown here is derived from an EMBL/GenBank/DDBJ whole genome shotgun (WGS) entry which is preliminary data.</text>
</comment>
<keyword evidence="4" id="KW-1185">Reference proteome</keyword>
<gene>
    <name evidence="3" type="ORF">MEUPH1_LOCUS8974</name>
</gene>